<dbReference type="SUPFAM" id="SSF50978">
    <property type="entry name" value="WD40 repeat-like"/>
    <property type="match status" value="1"/>
</dbReference>
<evidence type="ECO:0000256" key="7">
    <source>
        <dbReference type="ARBA" id="ARBA00047551"/>
    </source>
</evidence>
<proteinExistence type="inferred from homology"/>
<name>A0ABQ9WGT6_SAGOE</name>
<dbReference type="PANTHER" id="PTHR46042">
    <property type="entry name" value="DIPHTHINE METHYLTRANSFERASE"/>
    <property type="match status" value="1"/>
</dbReference>
<keyword evidence="10" id="KW-1185">Reference proteome</keyword>
<evidence type="ECO:0000313" key="10">
    <source>
        <dbReference type="Proteomes" id="UP001266305"/>
    </source>
</evidence>
<evidence type="ECO:0000256" key="3">
    <source>
        <dbReference type="ARBA" id="ARBA00022737"/>
    </source>
</evidence>
<dbReference type="InterPro" id="IPR036322">
    <property type="entry name" value="WD40_repeat_dom_sf"/>
</dbReference>
<sequence>MGVCSIQSSPHREHILATGSYDEHIFLWDTRNMTQPLADTPVQGGVWRIKWHPFHHHLLLAACMHSGFKILNCQKAMEPSVVLLGTHICFCLSRGVWLLESAVHILSQQVSGIPGPPILWALNSVFRPLIRCLSLAVALRGLPSTHSLSFPRLWLSRVFHPLIRCLLPWLWLSEGIDSALLPFPKL</sequence>
<dbReference type="PROSITE" id="PS00678">
    <property type="entry name" value="WD_REPEATS_1"/>
    <property type="match status" value="1"/>
</dbReference>
<dbReference type="InterPro" id="IPR019775">
    <property type="entry name" value="WD40_repeat_CS"/>
</dbReference>
<dbReference type="EC" id="3.1.1.97" evidence="6"/>
<evidence type="ECO:0000256" key="5">
    <source>
        <dbReference type="ARBA" id="ARBA00038092"/>
    </source>
</evidence>
<comment type="similarity">
    <text evidence="5">Belongs to the DPH7 family.</text>
</comment>
<organism evidence="9 10">
    <name type="scientific">Saguinus oedipus</name>
    <name type="common">Cotton-top tamarin</name>
    <name type="synonym">Oedipomidas oedipus</name>
    <dbReference type="NCBI Taxonomy" id="9490"/>
    <lineage>
        <taxon>Eukaryota</taxon>
        <taxon>Metazoa</taxon>
        <taxon>Chordata</taxon>
        <taxon>Craniata</taxon>
        <taxon>Vertebrata</taxon>
        <taxon>Euteleostomi</taxon>
        <taxon>Mammalia</taxon>
        <taxon>Eutheria</taxon>
        <taxon>Euarchontoglires</taxon>
        <taxon>Primates</taxon>
        <taxon>Haplorrhini</taxon>
        <taxon>Platyrrhini</taxon>
        <taxon>Cebidae</taxon>
        <taxon>Callitrichinae</taxon>
        <taxon>Saguinus</taxon>
    </lineage>
</organism>
<gene>
    <name evidence="9" type="ORF">P7K49_002246</name>
</gene>
<evidence type="ECO:0000313" key="9">
    <source>
        <dbReference type="EMBL" id="KAK2120860.1"/>
    </source>
</evidence>
<evidence type="ECO:0000256" key="2">
    <source>
        <dbReference type="ARBA" id="ARBA00022574"/>
    </source>
</evidence>
<dbReference type="PANTHER" id="PTHR46042:SF1">
    <property type="entry name" value="DIPHTHINE METHYLTRANSFERASE"/>
    <property type="match status" value="1"/>
</dbReference>
<comment type="caution">
    <text evidence="9">The sequence shown here is derived from an EMBL/GenBank/DDBJ whole genome shotgun (WGS) entry which is preliminary data.</text>
</comment>
<feature type="repeat" description="WD" evidence="8">
    <location>
        <begin position="1"/>
        <end position="38"/>
    </location>
</feature>
<reference evidence="9 10" key="1">
    <citation type="submission" date="2023-05" db="EMBL/GenBank/DDBJ databases">
        <title>B98-5 Cell Line De Novo Hybrid Assembly: An Optical Mapping Approach.</title>
        <authorList>
            <person name="Kananen K."/>
            <person name="Auerbach J.A."/>
            <person name="Kautto E."/>
            <person name="Blachly J.S."/>
        </authorList>
    </citation>
    <scope>NUCLEOTIDE SEQUENCE [LARGE SCALE GENOMIC DNA]</scope>
    <source>
        <strain evidence="9">B95-8</strain>
        <tissue evidence="9">Cell line</tissue>
    </source>
</reference>
<dbReference type="Gene3D" id="2.130.10.10">
    <property type="entry name" value="YVTN repeat-like/Quinoprotein amine dehydrogenase"/>
    <property type="match status" value="1"/>
</dbReference>
<accession>A0ABQ9WGT6</accession>
<evidence type="ECO:0000256" key="1">
    <source>
        <dbReference type="ARBA" id="ARBA00005156"/>
    </source>
</evidence>
<comment type="catalytic activity">
    <reaction evidence="7">
        <text>diphthine methyl ester-[translation elongation factor 2] + H2O = diphthine-[translation elongation factor 2] + methanol + H(+)</text>
        <dbReference type="Rhea" id="RHEA:42656"/>
        <dbReference type="Rhea" id="RHEA-COMP:10172"/>
        <dbReference type="Rhea" id="RHEA-COMP:10173"/>
        <dbReference type="ChEBI" id="CHEBI:15377"/>
        <dbReference type="ChEBI" id="CHEBI:15378"/>
        <dbReference type="ChEBI" id="CHEBI:17790"/>
        <dbReference type="ChEBI" id="CHEBI:79005"/>
        <dbReference type="ChEBI" id="CHEBI:82696"/>
        <dbReference type="EC" id="3.1.1.97"/>
    </reaction>
</comment>
<dbReference type="InterPro" id="IPR001680">
    <property type="entry name" value="WD40_rpt"/>
</dbReference>
<dbReference type="PROSITE" id="PS50082">
    <property type="entry name" value="WD_REPEATS_2"/>
    <property type="match status" value="1"/>
</dbReference>
<evidence type="ECO:0000256" key="4">
    <source>
        <dbReference type="ARBA" id="ARBA00022801"/>
    </source>
</evidence>
<keyword evidence="4" id="KW-0378">Hydrolase</keyword>
<evidence type="ECO:0000256" key="8">
    <source>
        <dbReference type="PROSITE-ProRule" id="PRU00221"/>
    </source>
</evidence>
<protein>
    <recommendedName>
        <fullName evidence="6">methylated diphthine methylhydrolase</fullName>
        <ecNumber evidence="6">3.1.1.97</ecNumber>
    </recommendedName>
</protein>
<dbReference type="Proteomes" id="UP001266305">
    <property type="component" value="Unassembled WGS sequence"/>
</dbReference>
<keyword evidence="2 8" id="KW-0853">WD repeat</keyword>
<evidence type="ECO:0000256" key="6">
    <source>
        <dbReference type="ARBA" id="ARBA00039131"/>
    </source>
</evidence>
<dbReference type="EMBL" id="JASSZA010000001">
    <property type="protein sequence ID" value="KAK2120860.1"/>
    <property type="molecule type" value="Genomic_DNA"/>
</dbReference>
<dbReference type="InterPro" id="IPR015943">
    <property type="entry name" value="WD40/YVTN_repeat-like_dom_sf"/>
</dbReference>
<dbReference type="InterPro" id="IPR052415">
    <property type="entry name" value="Diphthine_MTase"/>
</dbReference>
<comment type="pathway">
    <text evidence="1">Protein modification; peptidyl-diphthamide biosynthesis.</text>
</comment>
<keyword evidence="3" id="KW-0677">Repeat</keyword>